<accession>A0A8B5VUT7</accession>
<proteinExistence type="predicted"/>
<evidence type="ECO:0000313" key="2">
    <source>
        <dbReference type="Proteomes" id="UP000316316"/>
    </source>
</evidence>
<name>A0A8B5VUT7_ENTAV</name>
<protein>
    <submittedName>
        <fullName evidence="1">Uncharacterized protein</fullName>
    </submittedName>
</protein>
<sequence length="64" mass="7986">MRSTLRLKKWLKSKKKLRMIEIYLKLNIVYTVRYIPNETEKVNLAKLWKNQYSENEDWIVDRKK</sequence>
<dbReference type="AlphaFoldDB" id="A0A8B5VUT7"/>
<gene>
    <name evidence="1" type="ORF">AUF17_18640</name>
</gene>
<evidence type="ECO:0000313" key="1">
    <source>
        <dbReference type="EMBL" id="TRZ28727.1"/>
    </source>
</evidence>
<reference evidence="1 2" key="1">
    <citation type="submission" date="2017-10" db="EMBL/GenBank/DDBJ databases">
        <title>FDA dAtabase for Regulatory Grade micrObial Sequences (FDA-ARGOS): Supporting development and validation of Infectious Disease Dx tests.</title>
        <authorList>
            <person name="Campos J."/>
            <person name="Goldberg B."/>
            <person name="Tallon L.J."/>
            <person name="Sadzewicz L."/>
            <person name="Sengamalay N."/>
            <person name="Ott S."/>
            <person name="Godinez A."/>
            <person name="Nagaraj S."/>
            <person name="Vyas G."/>
            <person name="Aluvathingal J."/>
            <person name="Nadendla S."/>
            <person name="Geyer C."/>
            <person name="Nandy P."/>
            <person name="Hobson J."/>
            <person name="Sichtig H."/>
        </authorList>
    </citation>
    <scope>NUCLEOTIDE SEQUENCE [LARGE SCALE GENOMIC DNA]</scope>
    <source>
        <strain evidence="1 2">FDAARGOS_185</strain>
    </source>
</reference>
<organism evidence="1 2">
    <name type="scientific">Enterococcus avium</name>
    <name type="common">Streptococcus avium</name>
    <dbReference type="NCBI Taxonomy" id="33945"/>
    <lineage>
        <taxon>Bacteria</taxon>
        <taxon>Bacillati</taxon>
        <taxon>Bacillota</taxon>
        <taxon>Bacilli</taxon>
        <taxon>Lactobacillales</taxon>
        <taxon>Enterococcaceae</taxon>
        <taxon>Enterococcus</taxon>
    </lineage>
</organism>
<comment type="caution">
    <text evidence="1">The sequence shown here is derived from an EMBL/GenBank/DDBJ whole genome shotgun (WGS) entry which is preliminary data.</text>
</comment>
<dbReference type="Proteomes" id="UP000316316">
    <property type="component" value="Unassembled WGS sequence"/>
</dbReference>
<dbReference type="EMBL" id="PDXQ01000002">
    <property type="protein sequence ID" value="TRZ28727.1"/>
    <property type="molecule type" value="Genomic_DNA"/>
</dbReference>